<accession>A0A1Q3AFP5</accession>
<feature type="region of interest" description="Disordered" evidence="1">
    <location>
        <begin position="1"/>
        <end position="21"/>
    </location>
</feature>
<evidence type="ECO:0000313" key="3">
    <source>
        <dbReference type="EMBL" id="GAV54518.1"/>
    </source>
</evidence>
<evidence type="ECO:0000313" key="4">
    <source>
        <dbReference type="Proteomes" id="UP000187013"/>
    </source>
</evidence>
<dbReference type="InterPro" id="IPR018626">
    <property type="entry name" value="LCHN/Anr2"/>
</dbReference>
<dbReference type="Pfam" id="PF14831">
    <property type="entry name" value="DUF4484"/>
    <property type="match status" value="1"/>
</dbReference>
<dbReference type="AlphaFoldDB" id="A0A1Q3AFP5"/>
<dbReference type="PANTHER" id="PTHR28153:SF1">
    <property type="entry name" value="DUF4484 DOMAIN-CONTAINING PROTEIN"/>
    <property type="match status" value="1"/>
</dbReference>
<protein>
    <recommendedName>
        <fullName evidence="2">DUF4484 domain-containing protein</fullName>
    </recommendedName>
</protein>
<evidence type="ECO:0000259" key="2">
    <source>
        <dbReference type="Pfam" id="PF14831"/>
    </source>
</evidence>
<dbReference type="EMBL" id="BDGX01000039">
    <property type="protein sequence ID" value="GAV54518.1"/>
    <property type="molecule type" value="Genomic_DNA"/>
</dbReference>
<sequence>MVSKSFNGEGPDSTHERAQSSLRSAHRVPISCMFLCNFEVKKGNVLVWARHSDGFEKKVNLEDIEFKSMPSGVHEVIDDVINFVIPKDDMEGKDGHYNGVAYFKQNGQELSEGVSQIDRSRVKMYALGVVVDFDSSKYGRNQDWKADEFSSANEYVDDLEQLLCQWFNRGTLDNFDIFEQFFKNHSTGKTVDSPSPVLDRLAAAAYTGQELLSSNAPQAKPHMLEYLLYWLRKLGPLFFPLWKSCLLNERILILNPPSGSFEKCNALCYCLSVISLFPKASKLGKCEGYYVTPLYTLGVCDIDRMSKEVSRATSENRKPNGYIACTSDEILLSKPELYDKVVKLPGEVEDSYFVDIPKLYNNQEQLVRATPHDFYSVQVLYKELFDEELSVTERQDFLKMVEPLTWSQYIIDGFYWWATAGYMKPSYYEEPNSIPAGPVGESELALILGTLEYFHGRTTALYQKLKEVFESKEICGSDEVVQLPSAKIVAMNLDSFSTQDHEFIEEIAFKWFNRTLQVTGDLCGSAC</sequence>
<comment type="caution">
    <text evidence="3">The sequence shown here is derived from an EMBL/GenBank/DDBJ whole genome shotgun (WGS) entry which is preliminary data.</text>
</comment>
<proteinExistence type="predicted"/>
<name>A0A1Q3AFP5_ZYGRO</name>
<feature type="domain" description="DUF4484" evidence="2">
    <location>
        <begin position="473"/>
        <end position="521"/>
    </location>
</feature>
<dbReference type="InterPro" id="IPR053056">
    <property type="entry name" value="Lipid_Metab_Assoc_Protein"/>
</dbReference>
<dbReference type="InterPro" id="IPR028115">
    <property type="entry name" value="DUF4484"/>
</dbReference>
<dbReference type="Pfam" id="PF09804">
    <property type="entry name" value="DENND11"/>
    <property type="match status" value="1"/>
</dbReference>
<dbReference type="Proteomes" id="UP000187013">
    <property type="component" value="Unassembled WGS sequence"/>
</dbReference>
<gene>
    <name evidence="3" type="ORF">ZYGR_0AM00560</name>
</gene>
<reference evidence="3 4" key="1">
    <citation type="submission" date="2016-08" db="EMBL/GenBank/DDBJ databases">
        <title>Draft genome sequence of allopolyploid Zygosaccharomyces rouxii.</title>
        <authorList>
            <person name="Watanabe J."/>
            <person name="Uehara K."/>
            <person name="Mogi Y."/>
            <person name="Tsukioka Y."/>
        </authorList>
    </citation>
    <scope>NUCLEOTIDE SEQUENCE [LARGE SCALE GENOMIC DNA]</scope>
    <source>
        <strain evidence="3 4">NBRC 110957</strain>
    </source>
</reference>
<evidence type="ECO:0000256" key="1">
    <source>
        <dbReference type="SAM" id="MobiDB-lite"/>
    </source>
</evidence>
<organism evidence="3 4">
    <name type="scientific">Zygosaccharomyces rouxii</name>
    <dbReference type="NCBI Taxonomy" id="4956"/>
    <lineage>
        <taxon>Eukaryota</taxon>
        <taxon>Fungi</taxon>
        <taxon>Dikarya</taxon>
        <taxon>Ascomycota</taxon>
        <taxon>Saccharomycotina</taxon>
        <taxon>Saccharomycetes</taxon>
        <taxon>Saccharomycetales</taxon>
        <taxon>Saccharomycetaceae</taxon>
        <taxon>Zygosaccharomyces</taxon>
    </lineage>
</organism>
<dbReference type="PANTHER" id="PTHR28153">
    <property type="entry name" value="PROTEIN, PUTATIVE-RELATED"/>
    <property type="match status" value="1"/>
</dbReference>
<dbReference type="GO" id="GO:0005811">
    <property type="term" value="C:lipid droplet"/>
    <property type="evidence" value="ECO:0007669"/>
    <property type="project" value="TreeGrafter"/>
</dbReference>
<dbReference type="OrthoDB" id="2152680at2759"/>